<evidence type="ECO:0000256" key="3">
    <source>
        <dbReference type="ARBA" id="ARBA00022737"/>
    </source>
</evidence>
<dbReference type="STRING" id="1108050.A0A0B7FV54"/>
<keyword evidence="3" id="KW-0677">Repeat</keyword>
<reference evidence="10 11" key="1">
    <citation type="submission" date="2014-11" db="EMBL/GenBank/DDBJ databases">
        <authorList>
            <person name="Wibberg Daniel"/>
        </authorList>
    </citation>
    <scope>NUCLEOTIDE SEQUENCE [LARGE SCALE GENOMIC DNA]</scope>
    <source>
        <strain evidence="10">Rhizoctonia solani AG1-IB 7/3/14</strain>
    </source>
</reference>
<keyword evidence="5" id="KW-0862">Zinc</keyword>
<organism evidence="10 11">
    <name type="scientific">Thanatephorus cucumeris (strain AG1-IB / isolate 7/3/14)</name>
    <name type="common">Lettuce bottom rot fungus</name>
    <name type="synonym">Rhizoctonia solani</name>
    <dbReference type="NCBI Taxonomy" id="1108050"/>
    <lineage>
        <taxon>Eukaryota</taxon>
        <taxon>Fungi</taxon>
        <taxon>Dikarya</taxon>
        <taxon>Basidiomycota</taxon>
        <taxon>Agaricomycotina</taxon>
        <taxon>Agaricomycetes</taxon>
        <taxon>Cantharellales</taxon>
        <taxon>Ceratobasidiaceae</taxon>
        <taxon>Rhizoctonia</taxon>
        <taxon>Rhizoctonia solani AG-1</taxon>
    </lineage>
</organism>
<dbReference type="EMBL" id="LN679142">
    <property type="protein sequence ID" value="CEL60103.1"/>
    <property type="molecule type" value="Genomic_DNA"/>
</dbReference>
<protein>
    <recommendedName>
        <fullName evidence="9">C2H2-type domain-containing protein</fullName>
    </recommendedName>
</protein>
<evidence type="ECO:0000259" key="9">
    <source>
        <dbReference type="PROSITE" id="PS50157"/>
    </source>
</evidence>
<feature type="region of interest" description="Disordered" evidence="8">
    <location>
        <begin position="142"/>
        <end position="165"/>
    </location>
</feature>
<evidence type="ECO:0000313" key="10">
    <source>
        <dbReference type="EMBL" id="CEL60103.1"/>
    </source>
</evidence>
<gene>
    <name evidence="10" type="ORF">RSOLAG1IB_09352</name>
</gene>
<dbReference type="GO" id="GO:0000981">
    <property type="term" value="F:DNA-binding transcription factor activity, RNA polymerase II-specific"/>
    <property type="evidence" value="ECO:0007669"/>
    <property type="project" value="TreeGrafter"/>
</dbReference>
<evidence type="ECO:0000256" key="6">
    <source>
        <dbReference type="ARBA" id="ARBA00023242"/>
    </source>
</evidence>
<dbReference type="Gene3D" id="3.30.160.60">
    <property type="entry name" value="Classic Zinc Finger"/>
    <property type="match status" value="2"/>
</dbReference>
<dbReference type="PROSITE" id="PS00028">
    <property type="entry name" value="ZINC_FINGER_C2H2_1"/>
    <property type="match status" value="1"/>
</dbReference>
<keyword evidence="2" id="KW-0479">Metal-binding</keyword>
<feature type="domain" description="C2H2-type" evidence="9">
    <location>
        <begin position="175"/>
        <end position="202"/>
    </location>
</feature>
<dbReference type="Proteomes" id="UP000059188">
    <property type="component" value="Unassembled WGS sequence"/>
</dbReference>
<dbReference type="InterPro" id="IPR013087">
    <property type="entry name" value="Znf_C2H2_type"/>
</dbReference>
<evidence type="ECO:0000256" key="1">
    <source>
        <dbReference type="ARBA" id="ARBA00004123"/>
    </source>
</evidence>
<evidence type="ECO:0000256" key="8">
    <source>
        <dbReference type="SAM" id="MobiDB-lite"/>
    </source>
</evidence>
<feature type="compositionally biased region" description="Polar residues" evidence="8">
    <location>
        <begin position="151"/>
        <end position="160"/>
    </location>
</feature>
<proteinExistence type="predicted"/>
<comment type="subcellular location">
    <subcellularLocation>
        <location evidence="1">Nucleus</location>
    </subcellularLocation>
</comment>
<keyword evidence="4 7" id="KW-0863">Zinc-finger</keyword>
<dbReference type="SUPFAM" id="SSF57667">
    <property type="entry name" value="beta-beta-alpha zinc fingers"/>
    <property type="match status" value="1"/>
</dbReference>
<evidence type="ECO:0000256" key="5">
    <source>
        <dbReference type="ARBA" id="ARBA00022833"/>
    </source>
</evidence>
<dbReference type="AlphaFoldDB" id="A0A0B7FV54"/>
<accession>A0A0B7FV54</accession>
<name>A0A0B7FV54_THACB</name>
<dbReference type="PANTHER" id="PTHR24394">
    <property type="entry name" value="ZINC FINGER PROTEIN"/>
    <property type="match status" value="1"/>
</dbReference>
<evidence type="ECO:0000256" key="7">
    <source>
        <dbReference type="PROSITE-ProRule" id="PRU00042"/>
    </source>
</evidence>
<evidence type="ECO:0000256" key="2">
    <source>
        <dbReference type="ARBA" id="ARBA00022723"/>
    </source>
</evidence>
<dbReference type="OrthoDB" id="8117402at2759"/>
<dbReference type="GO" id="GO:0005634">
    <property type="term" value="C:nucleus"/>
    <property type="evidence" value="ECO:0007669"/>
    <property type="project" value="UniProtKB-SubCell"/>
</dbReference>
<dbReference type="GO" id="GO:0008270">
    <property type="term" value="F:zinc ion binding"/>
    <property type="evidence" value="ECO:0007669"/>
    <property type="project" value="UniProtKB-KW"/>
</dbReference>
<feature type="domain" description="C2H2-type" evidence="9">
    <location>
        <begin position="203"/>
        <end position="237"/>
    </location>
</feature>
<keyword evidence="11" id="KW-1185">Reference proteome</keyword>
<evidence type="ECO:0000256" key="4">
    <source>
        <dbReference type="ARBA" id="ARBA00022771"/>
    </source>
</evidence>
<evidence type="ECO:0000313" key="11">
    <source>
        <dbReference type="Proteomes" id="UP000059188"/>
    </source>
</evidence>
<dbReference type="PROSITE" id="PS50157">
    <property type="entry name" value="ZINC_FINGER_C2H2_2"/>
    <property type="match status" value="2"/>
</dbReference>
<sequence>MRVAPMSPYTYPPWSSFCSPSSIPLLKHLEDTALLQQMCCSFSSDWEGIEVSPCKETTTGKDLDYYGILELPWESDLSPTRTNHNRFSLCNQRPQLFDQSHWSGISWDSSKPNLASKPSLFDLPSLDEVSITPSLSGLSDGSVNVPVAPMTPQTATPLRTRSNRKRAHPDLRTRYSCEFCPVQMSRLHDINRHMRLHTNEKPYECLGCGQTFRRTDARARHWAKDKVCSTAHRIREPAGAHPRQRIATRLQH</sequence>
<dbReference type="InterPro" id="IPR036236">
    <property type="entry name" value="Znf_C2H2_sf"/>
</dbReference>
<keyword evidence="6" id="KW-0539">Nucleus</keyword>
<dbReference type="PANTHER" id="PTHR24394:SF44">
    <property type="entry name" value="ZINC FINGER PROTEIN 271-LIKE"/>
    <property type="match status" value="1"/>
</dbReference>